<evidence type="ECO:0000256" key="6">
    <source>
        <dbReference type="ARBA" id="ARBA00022989"/>
    </source>
</evidence>
<evidence type="ECO:0000256" key="3">
    <source>
        <dbReference type="ARBA" id="ARBA00022448"/>
    </source>
</evidence>
<evidence type="ECO:0000256" key="11">
    <source>
        <dbReference type="SAM" id="Phobius"/>
    </source>
</evidence>
<accession>A0A9W9E0G4</accession>
<dbReference type="GO" id="GO:0036376">
    <property type="term" value="P:sodium ion export across plasma membrane"/>
    <property type="evidence" value="ECO:0007669"/>
    <property type="project" value="InterPro"/>
</dbReference>
<dbReference type="InterPro" id="IPR004712">
    <property type="entry name" value="Na+/H+_antiporter_fungi"/>
</dbReference>
<evidence type="ECO:0000256" key="5">
    <source>
        <dbReference type="ARBA" id="ARBA00022692"/>
    </source>
</evidence>
<dbReference type="InterPro" id="IPR006153">
    <property type="entry name" value="Cation/H_exchanger_TM"/>
</dbReference>
<keyword evidence="9 11" id="KW-0472">Membrane</keyword>
<feature type="transmembrane region" description="Helical" evidence="11">
    <location>
        <begin position="132"/>
        <end position="156"/>
    </location>
</feature>
<dbReference type="Proteomes" id="UP001150238">
    <property type="component" value="Unassembled WGS sequence"/>
</dbReference>
<comment type="subcellular location">
    <subcellularLocation>
        <location evidence="1">Membrane</location>
        <topology evidence="1">Multi-pass membrane protein</topology>
    </subcellularLocation>
</comment>
<feature type="transmembrane region" description="Helical" evidence="11">
    <location>
        <begin position="37"/>
        <end position="56"/>
    </location>
</feature>
<dbReference type="GO" id="GO:0030007">
    <property type="term" value="P:intracellular potassium ion homeostasis"/>
    <property type="evidence" value="ECO:0007669"/>
    <property type="project" value="TreeGrafter"/>
</dbReference>
<dbReference type="GO" id="GO:0015385">
    <property type="term" value="F:sodium:proton antiporter activity"/>
    <property type="evidence" value="ECO:0007669"/>
    <property type="project" value="InterPro"/>
</dbReference>
<feature type="transmembrane region" description="Helical" evidence="11">
    <location>
        <begin position="105"/>
        <end position="126"/>
    </location>
</feature>
<evidence type="ECO:0000256" key="9">
    <source>
        <dbReference type="ARBA" id="ARBA00023136"/>
    </source>
</evidence>
<keyword evidence="4" id="KW-0050">Antiport</keyword>
<sequence>MALELLDITASGLAYICLGGFVVVFSLFSLLMKDKLYLNEVVLGTAFGIVIGPYAGNIFDPRSWSSSEGSQNITLEVMRIVLATGLFAIGIELPNNYMWKHAKSLSAMVIPTMAAGWLITGGILRALLPRLSYVSCLAIAACLTPTDPIICAAIVGGKFAVKHVPVNLRRILSAESAANDGLAYPFLSISIYLTVESSKKVAFGKWFLVGWLYQVILGVVLGVVMGFVFSHLFQLSKRKGFIDRESYVAQYIAMSFLTVGVARTIGSDDLLAAFAAGIAMSWDGHFNEQIEGEIFASVIDLVLNCACFIYIGAWLPFKDFNMPSLGIEPWRLTVLLISVALLRRIPPVMLLYKWIPEISSWQEALFSGHFGPMGVGAVFISTLALSELATPHNPPQNQEDLLALYIQPVVAFVVLGSIIIHGLSIPFFSFGKGVHGRTLSLSATLIGTGAIPDWVFWARPASPVTAVTMTSSDQGDIERNPGVGADLDISAVSSARPSPRLGISTLPLQRQPSDSNPVSDCDCVFLRSQLLIIWTECAPC</sequence>
<feature type="transmembrane region" description="Helical" evidence="11">
    <location>
        <begin position="405"/>
        <end position="428"/>
    </location>
</feature>
<dbReference type="Pfam" id="PF00999">
    <property type="entry name" value="Na_H_Exchanger"/>
    <property type="match status" value="1"/>
</dbReference>
<dbReference type="PANTHER" id="PTHR31382:SF4">
    <property type="entry name" value="NA(+)_H(+) ANTIPORTER"/>
    <property type="match status" value="1"/>
</dbReference>
<feature type="transmembrane region" description="Helical" evidence="11">
    <location>
        <begin position="12"/>
        <end position="30"/>
    </location>
</feature>
<feature type="transmembrane region" description="Helical" evidence="11">
    <location>
        <begin position="329"/>
        <end position="352"/>
    </location>
</feature>
<evidence type="ECO:0000256" key="8">
    <source>
        <dbReference type="ARBA" id="ARBA00023065"/>
    </source>
</evidence>
<name>A0A9W9E0G4_9AGAR</name>
<proteinExistence type="inferred from homology"/>
<evidence type="ECO:0000313" key="13">
    <source>
        <dbReference type="EMBL" id="KAJ4494073.1"/>
    </source>
</evidence>
<comment type="caution">
    <text evidence="13">The sequence shown here is derived from an EMBL/GenBank/DDBJ whole genome shotgun (WGS) entry which is preliminary data.</text>
</comment>
<reference evidence="13" key="2">
    <citation type="journal article" date="2023" name="Proc. Natl. Acad. Sci. U.S.A.">
        <title>A global phylogenomic analysis of the shiitake genus Lentinula.</title>
        <authorList>
            <person name="Sierra-Patev S."/>
            <person name="Min B."/>
            <person name="Naranjo-Ortiz M."/>
            <person name="Looney B."/>
            <person name="Konkel Z."/>
            <person name="Slot J.C."/>
            <person name="Sakamoto Y."/>
            <person name="Steenwyk J.L."/>
            <person name="Rokas A."/>
            <person name="Carro J."/>
            <person name="Camarero S."/>
            <person name="Ferreira P."/>
            <person name="Molpeceres G."/>
            <person name="Ruiz-Duenas F.J."/>
            <person name="Serrano A."/>
            <person name="Henrissat B."/>
            <person name="Drula E."/>
            <person name="Hughes K.W."/>
            <person name="Mata J.L."/>
            <person name="Ishikawa N.K."/>
            <person name="Vargas-Isla R."/>
            <person name="Ushijima S."/>
            <person name="Smith C.A."/>
            <person name="Donoghue J."/>
            <person name="Ahrendt S."/>
            <person name="Andreopoulos W."/>
            <person name="He G."/>
            <person name="LaButti K."/>
            <person name="Lipzen A."/>
            <person name="Ng V."/>
            <person name="Riley R."/>
            <person name="Sandor L."/>
            <person name="Barry K."/>
            <person name="Martinez A.T."/>
            <person name="Xiao Y."/>
            <person name="Gibbons J.G."/>
            <person name="Terashima K."/>
            <person name="Grigoriev I.V."/>
            <person name="Hibbett D."/>
        </authorList>
    </citation>
    <scope>NUCLEOTIDE SEQUENCE</scope>
    <source>
        <strain evidence="13">Sp2 HRB7682 ss15</strain>
    </source>
</reference>
<feature type="domain" description="Cation/H+ exchanger transmembrane" evidence="12">
    <location>
        <begin position="25"/>
        <end position="428"/>
    </location>
</feature>
<keyword evidence="7" id="KW-0915">Sodium</keyword>
<dbReference type="AlphaFoldDB" id="A0A9W9E0G4"/>
<feature type="transmembrane region" description="Helical" evidence="11">
    <location>
        <begin position="215"/>
        <end position="235"/>
    </location>
</feature>
<dbReference type="PANTHER" id="PTHR31382">
    <property type="entry name" value="NA(+)/H(+) ANTIPORTER"/>
    <property type="match status" value="1"/>
</dbReference>
<dbReference type="GO" id="GO:0120029">
    <property type="term" value="P:proton export across plasma membrane"/>
    <property type="evidence" value="ECO:0007669"/>
    <property type="project" value="InterPro"/>
</dbReference>
<keyword evidence="6 11" id="KW-1133">Transmembrane helix</keyword>
<evidence type="ECO:0000256" key="2">
    <source>
        <dbReference type="ARBA" id="ARBA00005248"/>
    </source>
</evidence>
<keyword evidence="10" id="KW-0739">Sodium transport</keyword>
<feature type="transmembrane region" description="Helical" evidence="11">
    <location>
        <begin position="247"/>
        <end position="265"/>
    </location>
</feature>
<evidence type="ECO:0000256" key="1">
    <source>
        <dbReference type="ARBA" id="ARBA00004141"/>
    </source>
</evidence>
<feature type="transmembrane region" description="Helical" evidence="11">
    <location>
        <begin position="364"/>
        <end position="385"/>
    </location>
</feature>
<evidence type="ECO:0000313" key="14">
    <source>
        <dbReference type="Proteomes" id="UP001150238"/>
    </source>
</evidence>
<protein>
    <submittedName>
        <fullName evidence="13">Sodium/hydrogen exchanger family-domain-containing protein</fullName>
    </submittedName>
</protein>
<organism evidence="13 14">
    <name type="scientific">Lentinula lateritia</name>
    <dbReference type="NCBI Taxonomy" id="40482"/>
    <lineage>
        <taxon>Eukaryota</taxon>
        <taxon>Fungi</taxon>
        <taxon>Dikarya</taxon>
        <taxon>Basidiomycota</taxon>
        <taxon>Agaricomycotina</taxon>
        <taxon>Agaricomycetes</taxon>
        <taxon>Agaricomycetidae</taxon>
        <taxon>Agaricales</taxon>
        <taxon>Marasmiineae</taxon>
        <taxon>Omphalotaceae</taxon>
        <taxon>Lentinula</taxon>
    </lineage>
</organism>
<keyword evidence="3" id="KW-0813">Transport</keyword>
<evidence type="ECO:0000256" key="7">
    <source>
        <dbReference type="ARBA" id="ARBA00023053"/>
    </source>
</evidence>
<evidence type="ECO:0000256" key="4">
    <source>
        <dbReference type="ARBA" id="ARBA00022449"/>
    </source>
</evidence>
<evidence type="ECO:0000259" key="12">
    <source>
        <dbReference type="Pfam" id="PF00999"/>
    </source>
</evidence>
<keyword evidence="8" id="KW-0406">Ion transport</keyword>
<keyword evidence="5 11" id="KW-0812">Transmembrane</keyword>
<reference evidence="13" key="1">
    <citation type="submission" date="2022-08" db="EMBL/GenBank/DDBJ databases">
        <authorList>
            <consortium name="DOE Joint Genome Institute"/>
            <person name="Min B."/>
            <person name="Riley R."/>
            <person name="Sierra-Patev S."/>
            <person name="Naranjo-Ortiz M."/>
            <person name="Looney B."/>
            <person name="Konkel Z."/>
            <person name="Slot J.C."/>
            <person name="Sakamoto Y."/>
            <person name="Steenwyk J.L."/>
            <person name="Rokas A."/>
            <person name="Carro J."/>
            <person name="Camarero S."/>
            <person name="Ferreira P."/>
            <person name="Molpeceres G."/>
            <person name="Ruiz-Duenas F.J."/>
            <person name="Serrano A."/>
            <person name="Henrissat B."/>
            <person name="Drula E."/>
            <person name="Hughes K.W."/>
            <person name="Mata J.L."/>
            <person name="Ishikawa N.K."/>
            <person name="Vargas-Isla R."/>
            <person name="Ushijima S."/>
            <person name="Smith C.A."/>
            <person name="Ahrendt S."/>
            <person name="Andreopoulos W."/>
            <person name="He G."/>
            <person name="Labutti K."/>
            <person name="Lipzen A."/>
            <person name="Ng V."/>
            <person name="Sandor L."/>
            <person name="Barry K."/>
            <person name="Martinez A.T."/>
            <person name="Xiao Y."/>
            <person name="Gibbons J.G."/>
            <person name="Terashima K."/>
            <person name="Hibbett D.S."/>
            <person name="Grigoriev I.V."/>
        </authorList>
    </citation>
    <scope>NUCLEOTIDE SEQUENCE</scope>
    <source>
        <strain evidence="13">Sp2 HRB7682 ss15</strain>
    </source>
</reference>
<evidence type="ECO:0000256" key="10">
    <source>
        <dbReference type="ARBA" id="ARBA00023201"/>
    </source>
</evidence>
<gene>
    <name evidence="13" type="ORF">C8J55DRAFT_582339</name>
</gene>
<dbReference type="GO" id="GO:0042391">
    <property type="term" value="P:regulation of membrane potential"/>
    <property type="evidence" value="ECO:0007669"/>
    <property type="project" value="InterPro"/>
</dbReference>
<dbReference type="GO" id="GO:0005886">
    <property type="term" value="C:plasma membrane"/>
    <property type="evidence" value="ECO:0007669"/>
    <property type="project" value="InterPro"/>
</dbReference>
<comment type="similarity">
    <text evidence="2">Belongs to the fungal Na(+)/H(+) exchanger family.</text>
</comment>
<feature type="transmembrane region" description="Helical" evidence="11">
    <location>
        <begin position="294"/>
        <end position="317"/>
    </location>
</feature>
<dbReference type="EMBL" id="JANVFS010000003">
    <property type="protein sequence ID" value="KAJ4494073.1"/>
    <property type="molecule type" value="Genomic_DNA"/>
</dbReference>